<reference evidence="4" key="1">
    <citation type="journal article" date="2019" name="Int. J. Syst. Evol. Microbiol.">
        <title>The Global Catalogue of Microorganisms (GCM) 10K type strain sequencing project: providing services to taxonomists for standard genome sequencing and annotation.</title>
        <authorList>
            <consortium name="The Broad Institute Genomics Platform"/>
            <consortium name="The Broad Institute Genome Sequencing Center for Infectious Disease"/>
            <person name="Wu L."/>
            <person name="Ma J."/>
        </authorList>
    </citation>
    <scope>NUCLEOTIDE SEQUENCE [LARGE SCALE GENOMIC DNA]</scope>
    <source>
        <strain evidence="4">CGMCC 4.7144</strain>
    </source>
</reference>
<comment type="caution">
    <text evidence="3">The sequence shown here is derived from an EMBL/GenBank/DDBJ whole genome shotgun (WGS) entry which is preliminary data.</text>
</comment>
<dbReference type="SUPFAM" id="SSF51735">
    <property type="entry name" value="NAD(P)-binding Rossmann-fold domains"/>
    <property type="match status" value="1"/>
</dbReference>
<dbReference type="InterPro" id="IPR036291">
    <property type="entry name" value="NAD(P)-bd_dom_sf"/>
</dbReference>
<evidence type="ECO:0000313" key="3">
    <source>
        <dbReference type="EMBL" id="MFC5926511.1"/>
    </source>
</evidence>
<accession>A0ABW1HBE6</accession>
<comment type="similarity">
    <text evidence="1">Belongs to the NAD(P)-dependent epimerase/dehydratase family.</text>
</comment>
<sequence>MPGKKVLVTGANGFIGQYVTRELLAMGRTVVAFDHIQKTPAMQPGVEVSLGDIRDPVAVHEAMSQADSWIHLAGVLGSQETIAIPRPAIETNIVGGINILEAAAHHRIPGVNISVGNWFEQNPYSITKSAVERFCDMYSRFRGVSVAVVRGFNSYGPGQALSSPYGSGKVRKIVPAFVARAINGHPIEIYGDGQQVMDMIYVGDLARILAKALIKVEDGLAAHPVYEAGTGRRTTVLDIAAEVIRCVGAGSISHLPMRPGETPGAVVLANPATLAELGVSPDDLTELPVGIERTVAYYRQVLRDQQ</sequence>
<keyword evidence="4" id="KW-1185">Reference proteome</keyword>
<dbReference type="Proteomes" id="UP001596226">
    <property type="component" value="Unassembled WGS sequence"/>
</dbReference>
<dbReference type="Gene3D" id="3.90.25.10">
    <property type="entry name" value="UDP-galactose 4-epimerase, domain 1"/>
    <property type="match status" value="1"/>
</dbReference>
<evidence type="ECO:0000256" key="1">
    <source>
        <dbReference type="ARBA" id="ARBA00007637"/>
    </source>
</evidence>
<dbReference type="EMBL" id="JBHSQS010000018">
    <property type="protein sequence ID" value="MFC5926511.1"/>
    <property type="molecule type" value="Genomic_DNA"/>
</dbReference>
<evidence type="ECO:0000259" key="2">
    <source>
        <dbReference type="Pfam" id="PF01370"/>
    </source>
</evidence>
<proteinExistence type="inferred from homology"/>
<dbReference type="InterPro" id="IPR001509">
    <property type="entry name" value="Epimerase_deHydtase"/>
</dbReference>
<name>A0ABW1HBE6_9ACTN</name>
<protein>
    <submittedName>
        <fullName evidence="3">NAD-dependent epimerase/dehydratase family protein</fullName>
    </submittedName>
</protein>
<dbReference type="Pfam" id="PF01370">
    <property type="entry name" value="Epimerase"/>
    <property type="match status" value="1"/>
</dbReference>
<evidence type="ECO:0000313" key="4">
    <source>
        <dbReference type="Proteomes" id="UP001596226"/>
    </source>
</evidence>
<dbReference type="PANTHER" id="PTHR43000">
    <property type="entry name" value="DTDP-D-GLUCOSE 4,6-DEHYDRATASE-RELATED"/>
    <property type="match status" value="1"/>
</dbReference>
<dbReference type="Gene3D" id="3.40.50.720">
    <property type="entry name" value="NAD(P)-binding Rossmann-like Domain"/>
    <property type="match status" value="2"/>
</dbReference>
<feature type="domain" description="NAD-dependent epimerase/dehydratase" evidence="2">
    <location>
        <begin position="6"/>
        <end position="222"/>
    </location>
</feature>
<dbReference type="RefSeq" id="WP_377514756.1">
    <property type="nucleotide sequence ID" value="NZ_JBHSQS010000018.1"/>
</dbReference>
<gene>
    <name evidence="3" type="ORF">ACFQGL_24545</name>
</gene>
<organism evidence="3 4">
    <name type="scientific">Micromonospora vulcania</name>
    <dbReference type="NCBI Taxonomy" id="1441873"/>
    <lineage>
        <taxon>Bacteria</taxon>
        <taxon>Bacillati</taxon>
        <taxon>Actinomycetota</taxon>
        <taxon>Actinomycetes</taxon>
        <taxon>Micromonosporales</taxon>
        <taxon>Micromonosporaceae</taxon>
        <taxon>Micromonospora</taxon>
    </lineage>
</organism>